<proteinExistence type="predicted"/>
<dbReference type="EMBL" id="JBHSOW010000049">
    <property type="protein sequence ID" value="MFC5650372.1"/>
    <property type="molecule type" value="Genomic_DNA"/>
</dbReference>
<dbReference type="Proteomes" id="UP001596047">
    <property type="component" value="Unassembled WGS sequence"/>
</dbReference>
<protein>
    <recommendedName>
        <fullName evidence="3">DUF2642 domain-containing protein</fullName>
    </recommendedName>
</protein>
<evidence type="ECO:0000313" key="1">
    <source>
        <dbReference type="EMBL" id="MFC5650372.1"/>
    </source>
</evidence>
<gene>
    <name evidence="1" type="ORF">ACFPYJ_14780</name>
</gene>
<keyword evidence="2" id="KW-1185">Reference proteome</keyword>
<sequence length="60" mass="6682">MYISEILNQSRGKVVVLKTVSGEEIIGVVMKVIKGVVILKLLGRKIYVAINKIIAVFKRI</sequence>
<name>A0ABW0VZB5_9BACL</name>
<reference evidence="2" key="1">
    <citation type="journal article" date="2019" name="Int. J. Syst. Evol. Microbiol.">
        <title>The Global Catalogue of Microorganisms (GCM) 10K type strain sequencing project: providing services to taxonomists for standard genome sequencing and annotation.</title>
        <authorList>
            <consortium name="The Broad Institute Genomics Platform"/>
            <consortium name="The Broad Institute Genome Sequencing Center for Infectious Disease"/>
            <person name="Wu L."/>
            <person name="Ma J."/>
        </authorList>
    </citation>
    <scope>NUCLEOTIDE SEQUENCE [LARGE SCALE GENOMIC DNA]</scope>
    <source>
        <strain evidence="2">CGMCC 1.3240</strain>
    </source>
</reference>
<evidence type="ECO:0008006" key="3">
    <source>
        <dbReference type="Google" id="ProtNLM"/>
    </source>
</evidence>
<dbReference type="RefSeq" id="WP_379188926.1">
    <property type="nucleotide sequence ID" value="NZ_JBHSOW010000049.1"/>
</dbReference>
<evidence type="ECO:0000313" key="2">
    <source>
        <dbReference type="Proteomes" id="UP001596047"/>
    </source>
</evidence>
<organism evidence="1 2">
    <name type="scientific">Paenibacillus solisilvae</name>
    <dbReference type="NCBI Taxonomy" id="2486751"/>
    <lineage>
        <taxon>Bacteria</taxon>
        <taxon>Bacillati</taxon>
        <taxon>Bacillota</taxon>
        <taxon>Bacilli</taxon>
        <taxon>Bacillales</taxon>
        <taxon>Paenibacillaceae</taxon>
        <taxon>Paenibacillus</taxon>
    </lineage>
</organism>
<comment type="caution">
    <text evidence="1">The sequence shown here is derived from an EMBL/GenBank/DDBJ whole genome shotgun (WGS) entry which is preliminary data.</text>
</comment>
<accession>A0ABW0VZB5</accession>